<protein>
    <submittedName>
        <fullName evidence="1">Uncharacterized protein</fullName>
    </submittedName>
</protein>
<gene>
    <name evidence="1" type="ORF">ERS007739_03398</name>
</gene>
<comment type="caution">
    <text evidence="1">The sequence shown here is derived from an EMBL/GenBank/DDBJ whole genome shotgun (WGS) entry which is preliminary data.</text>
</comment>
<dbReference type="AlphaFoldDB" id="A0A916LD78"/>
<evidence type="ECO:0000313" key="1">
    <source>
        <dbReference type="EMBL" id="COZ10431.1"/>
    </source>
</evidence>
<dbReference type="Proteomes" id="UP000039021">
    <property type="component" value="Unassembled WGS sequence"/>
</dbReference>
<evidence type="ECO:0000313" key="2">
    <source>
        <dbReference type="Proteomes" id="UP000039021"/>
    </source>
</evidence>
<proteinExistence type="predicted"/>
<sequence>MRPISFSRWLMAWRSQALRRPLARRTARWALRTTAAASVSACSAIPASSPVIRRTKACA</sequence>
<name>A0A916LD78_MYCTX</name>
<accession>A0A916LD78</accession>
<dbReference type="EMBL" id="CSBK01001754">
    <property type="protein sequence ID" value="COZ10431.1"/>
    <property type="molecule type" value="Genomic_DNA"/>
</dbReference>
<organism evidence="1 2">
    <name type="scientific">Mycobacterium tuberculosis</name>
    <dbReference type="NCBI Taxonomy" id="1773"/>
    <lineage>
        <taxon>Bacteria</taxon>
        <taxon>Bacillati</taxon>
        <taxon>Actinomycetota</taxon>
        <taxon>Actinomycetes</taxon>
        <taxon>Mycobacteriales</taxon>
        <taxon>Mycobacteriaceae</taxon>
        <taxon>Mycobacterium</taxon>
        <taxon>Mycobacterium tuberculosis complex</taxon>
    </lineage>
</organism>
<reference evidence="2" key="1">
    <citation type="submission" date="2015-03" db="EMBL/GenBank/DDBJ databases">
        <authorList>
            <consortium name="Pathogen Informatics"/>
        </authorList>
    </citation>
    <scope>NUCLEOTIDE SEQUENCE [LARGE SCALE GENOMIC DNA]</scope>
    <source>
        <strain evidence="2">N09902308</strain>
    </source>
</reference>